<organism evidence="1 2">
    <name type="scientific">Novosphingobium umbonatum</name>
    <dbReference type="NCBI Taxonomy" id="1908524"/>
    <lineage>
        <taxon>Bacteria</taxon>
        <taxon>Pseudomonadati</taxon>
        <taxon>Pseudomonadota</taxon>
        <taxon>Alphaproteobacteria</taxon>
        <taxon>Sphingomonadales</taxon>
        <taxon>Sphingomonadaceae</taxon>
        <taxon>Novosphingobium</taxon>
    </lineage>
</organism>
<reference evidence="1 2" key="1">
    <citation type="submission" date="2019-01" db="EMBL/GenBank/DDBJ databases">
        <authorList>
            <person name="Chen W.-M."/>
        </authorList>
    </citation>
    <scope>NUCLEOTIDE SEQUENCE [LARGE SCALE GENOMIC DNA]</scope>
    <source>
        <strain evidence="1 2">FSY-9</strain>
    </source>
</reference>
<keyword evidence="2" id="KW-1185">Reference proteome</keyword>
<accession>A0A3S2Y6J7</accession>
<protein>
    <submittedName>
        <fullName evidence="1">Uncharacterized protein</fullName>
    </submittedName>
</protein>
<comment type="caution">
    <text evidence="1">The sequence shown here is derived from an EMBL/GenBank/DDBJ whole genome shotgun (WGS) entry which is preliminary data.</text>
</comment>
<name>A0A3S2Y6J7_9SPHN</name>
<evidence type="ECO:0000313" key="1">
    <source>
        <dbReference type="EMBL" id="RVU04688.1"/>
    </source>
</evidence>
<dbReference type="EMBL" id="SACO01000007">
    <property type="protein sequence ID" value="RVU04688.1"/>
    <property type="molecule type" value="Genomic_DNA"/>
</dbReference>
<dbReference type="RefSeq" id="WP_127709426.1">
    <property type="nucleotide sequence ID" value="NZ_SACO01000007.1"/>
</dbReference>
<dbReference type="Proteomes" id="UP000282837">
    <property type="component" value="Unassembled WGS sequence"/>
</dbReference>
<dbReference type="AlphaFoldDB" id="A0A3S2Y6J7"/>
<sequence length="126" mass="14051">MSTDPDIRYGAFPLARFPVGLASFLVQYRVYRLNYGQEMSDLPRLLGSGRVFAVILAESALSNNRLDLPIIRWLEREVLGLSRKMCLKIINEKYGCGVIRVACDVGVSSAKEALMSALFIPVRLQA</sequence>
<proteinExistence type="predicted"/>
<evidence type="ECO:0000313" key="2">
    <source>
        <dbReference type="Proteomes" id="UP000282837"/>
    </source>
</evidence>
<gene>
    <name evidence="1" type="ORF">EOE18_11065</name>
</gene>